<dbReference type="RefSeq" id="WP_173138458.1">
    <property type="nucleotide sequence ID" value="NZ_CP073365.1"/>
</dbReference>
<dbReference type="Pfam" id="PF21783">
    <property type="entry name" value="YNCE"/>
    <property type="match status" value="1"/>
</dbReference>
<name>A0ABX2DUM9_9BACL</name>
<dbReference type="NCBIfam" id="TIGR02276">
    <property type="entry name" value="beta_rpt_yvtn"/>
    <property type="match status" value="2"/>
</dbReference>
<accession>A0ABX2DUM9</accession>
<dbReference type="InterPro" id="IPR051200">
    <property type="entry name" value="Host-pathogen_enzymatic-act"/>
</dbReference>
<dbReference type="Gene3D" id="2.130.10.10">
    <property type="entry name" value="YVTN repeat-like/Quinoprotein amine dehydrogenase"/>
    <property type="match status" value="1"/>
</dbReference>
<evidence type="ECO:0000256" key="1">
    <source>
        <dbReference type="ARBA" id="ARBA00022729"/>
    </source>
</evidence>
<dbReference type="InterPro" id="IPR011048">
    <property type="entry name" value="Haem_d1_sf"/>
</dbReference>
<dbReference type="InterPro" id="IPR011964">
    <property type="entry name" value="YVTN_b-propeller_repeat"/>
</dbReference>
<sequence length="516" mass="55831">MNLDSLNSCPCNSFHYQSTLSPVSLPLGSPGDWTYLVTVPFNIIAENQVAKIEVNMEVIWDSIDKANSKLAIEYRLLRNGRQILLDNTIFAYDVDATTVHEETLSFFHVDTPGKGSFTYTLQARISSYNNVEGPLSVSKSDMSVNVFNSVDSSSYLFVTYTSAADGKGYVSVVDPQTQKIAGTIKVGNDPRAIAKSPDGAAIYVINYGDETLSVINAATLQITATISVGTEPVAVVITPDNKQTFVANLGSKSVTVIDNSTHTAVNTIALPAAPFSLTVDTNSWFVIAACKDPDSYAAIDTVKYTVQNGNLAWGSENHNPIAVTNNGNWVPMFGPTNIRVYRIDGQSKFRSLTTWNVGGNIAAVATDAGQWHDIFYAIQAPPSTKIMFAGISTGFAGPNYLDGYKGQNDIDVSSDSQKICIVIEASDDQFAGLQIIEPYNGALSHFVRIPVAHQVVITPDSLQAFVTEEQYVTPVDLVTYTKGEAISIGGKVYGMAVSYRTQSKLRPKTQILESED</sequence>
<organism evidence="3 4">
    <name type="scientific">Paenibacillus tritici</name>
    <dbReference type="NCBI Taxonomy" id="1873425"/>
    <lineage>
        <taxon>Bacteria</taxon>
        <taxon>Bacillati</taxon>
        <taxon>Bacillota</taxon>
        <taxon>Bacilli</taxon>
        <taxon>Bacillales</taxon>
        <taxon>Paenibacillaceae</taxon>
        <taxon>Paenibacillus</taxon>
    </lineage>
</organism>
<evidence type="ECO:0000259" key="2">
    <source>
        <dbReference type="Pfam" id="PF21783"/>
    </source>
</evidence>
<evidence type="ECO:0000313" key="4">
    <source>
        <dbReference type="Proteomes" id="UP000711047"/>
    </source>
</evidence>
<dbReference type="Proteomes" id="UP000711047">
    <property type="component" value="Unassembled WGS sequence"/>
</dbReference>
<dbReference type="InterPro" id="IPR015943">
    <property type="entry name" value="WD40/YVTN_repeat-like_dom_sf"/>
</dbReference>
<dbReference type="PANTHER" id="PTHR47197">
    <property type="entry name" value="PROTEIN NIRF"/>
    <property type="match status" value="1"/>
</dbReference>
<gene>
    <name evidence="3" type="ORF">HQN87_24005</name>
</gene>
<proteinExistence type="predicted"/>
<comment type="caution">
    <text evidence="3">The sequence shown here is derived from an EMBL/GenBank/DDBJ whole genome shotgun (WGS) entry which is preliminary data.</text>
</comment>
<protein>
    <recommendedName>
        <fullName evidence="2">YNCE-like beta-propeller domain-containing protein</fullName>
    </recommendedName>
</protein>
<keyword evidence="1" id="KW-0732">Signal</keyword>
<dbReference type="SUPFAM" id="SSF51004">
    <property type="entry name" value="C-terminal (heme d1) domain of cytochrome cd1-nitrite reductase"/>
    <property type="match status" value="1"/>
</dbReference>
<dbReference type="EMBL" id="JABMKX010000014">
    <property type="protein sequence ID" value="NQX48398.1"/>
    <property type="molecule type" value="Genomic_DNA"/>
</dbReference>
<keyword evidence="4" id="KW-1185">Reference proteome</keyword>
<evidence type="ECO:0000313" key="3">
    <source>
        <dbReference type="EMBL" id="NQX48398.1"/>
    </source>
</evidence>
<reference evidence="3 4" key="1">
    <citation type="submission" date="2020-05" db="EMBL/GenBank/DDBJ databases">
        <title>Paenibacillus glebae, sp. nov., Paenibacillus humi sp. nov., Paenibacillus pedi sp. nov., Paenibacillus terrestris sp. nov. and Paenibacillus terricola sp. nov., isolated from a forest top soil sample.</title>
        <authorList>
            <person name="Qi S."/>
            <person name="Carlier A."/>
            <person name="Cnockaert M."/>
            <person name="Vandamme P."/>
        </authorList>
    </citation>
    <scope>NUCLEOTIDE SEQUENCE [LARGE SCALE GENOMIC DNA]</scope>
    <source>
        <strain evidence="3 4">LMG 29502</strain>
    </source>
</reference>
<feature type="domain" description="YNCE-like beta-propeller" evidence="2">
    <location>
        <begin position="199"/>
        <end position="291"/>
    </location>
</feature>
<dbReference type="InterPro" id="IPR048433">
    <property type="entry name" value="YNCE-like_beta-prop"/>
</dbReference>
<dbReference type="PANTHER" id="PTHR47197:SF3">
    <property type="entry name" value="DIHYDRO-HEME D1 DEHYDROGENASE"/>
    <property type="match status" value="1"/>
</dbReference>